<dbReference type="OrthoDB" id="6883175at2"/>
<dbReference type="Proteomes" id="UP000324282">
    <property type="component" value="Unassembled WGS sequence"/>
</dbReference>
<evidence type="ECO:0000313" key="2">
    <source>
        <dbReference type="Proteomes" id="UP000324282"/>
    </source>
</evidence>
<dbReference type="AlphaFoldDB" id="A0A5S5BE43"/>
<proteinExistence type="predicted"/>
<protein>
    <submittedName>
        <fullName evidence="1">Pentapeptide repeat protein</fullName>
    </submittedName>
</protein>
<dbReference type="SUPFAM" id="SSF141571">
    <property type="entry name" value="Pentapeptide repeat-like"/>
    <property type="match status" value="1"/>
</dbReference>
<comment type="caution">
    <text evidence="1">The sequence shown here is derived from an EMBL/GenBank/DDBJ whole genome shotgun (WGS) entry which is preliminary data.</text>
</comment>
<gene>
    <name evidence="1" type="ORF">A9A72_122453</name>
</gene>
<sequence>MFDRLVNPVGLRLEAAKLRQAMMLNHRHAIRLAEEAGFVPGYIPNHQQCLEIIARQWGFGGYLDFHRNQQDLAAYIELNLKAGIWPSFRPVRPSIQAYTRCVEAIEDALSKRIPLAVAAHLQGANFDGFEFSDALAWRFGVRLCGSTISFAGLRARGALISGIWAMSVSSFFRADLSEAKFYSSDATGVIGPGIRLGQIDLSGANLERADLRCSYFSHCSFLDARIGGADLRYCHLASSYFDNVAKPLIASVKHSRFNESWIYSPLQPDRLVACPA</sequence>
<dbReference type="RefSeq" id="WP_148924739.1">
    <property type="nucleotide sequence ID" value="NZ_JBIDBY010000021.1"/>
</dbReference>
<dbReference type="InterPro" id="IPR001646">
    <property type="entry name" value="5peptide_repeat"/>
</dbReference>
<dbReference type="InterPro" id="IPR051082">
    <property type="entry name" value="Pentapeptide-BTB/POZ_domain"/>
</dbReference>
<dbReference type="Pfam" id="PF00805">
    <property type="entry name" value="Pentapeptide"/>
    <property type="match status" value="1"/>
</dbReference>
<dbReference type="Gene3D" id="2.160.20.80">
    <property type="entry name" value="E3 ubiquitin-protein ligase SopA"/>
    <property type="match status" value="1"/>
</dbReference>
<organism evidence="1 2">
    <name type="scientific">Stutzerimonas stutzeri</name>
    <name type="common">Pseudomonas stutzeri</name>
    <dbReference type="NCBI Taxonomy" id="316"/>
    <lineage>
        <taxon>Bacteria</taxon>
        <taxon>Pseudomonadati</taxon>
        <taxon>Pseudomonadota</taxon>
        <taxon>Gammaproteobacteria</taxon>
        <taxon>Pseudomonadales</taxon>
        <taxon>Pseudomonadaceae</taxon>
        <taxon>Stutzerimonas</taxon>
    </lineage>
</organism>
<reference evidence="1 2" key="1">
    <citation type="submission" date="2019-07" db="EMBL/GenBank/DDBJ databases">
        <title>Deep subsurface shale carbon reservoir microbial communities from Ohio and West Virginia, USA.</title>
        <authorList>
            <person name="Wrighton K."/>
        </authorList>
    </citation>
    <scope>NUCLEOTIDE SEQUENCE [LARGE SCALE GENOMIC DNA]</scope>
    <source>
        <strain evidence="1 2">NP_8Ht</strain>
    </source>
</reference>
<dbReference type="PANTHER" id="PTHR14136">
    <property type="entry name" value="BTB_POZ DOMAIN-CONTAINING PROTEIN KCTD9"/>
    <property type="match status" value="1"/>
</dbReference>
<dbReference type="EMBL" id="VNHQ01000012">
    <property type="protein sequence ID" value="TYP65325.1"/>
    <property type="molecule type" value="Genomic_DNA"/>
</dbReference>
<dbReference type="PANTHER" id="PTHR14136:SF17">
    <property type="entry name" value="BTB_POZ DOMAIN-CONTAINING PROTEIN KCTD9"/>
    <property type="match status" value="1"/>
</dbReference>
<accession>A0A5S5BE43</accession>
<evidence type="ECO:0000313" key="1">
    <source>
        <dbReference type="EMBL" id="TYP65325.1"/>
    </source>
</evidence>
<name>A0A5S5BE43_STUST</name>